<dbReference type="EMBL" id="CP006664">
    <property type="protein sequence ID" value="AIJ09045.1"/>
    <property type="molecule type" value="Genomic_DNA"/>
</dbReference>
<sequence length="419" mass="49315">MDNPRSAIGAIKGYFYQFDKTILELLKRSDKDVICIEGVEDIDLKTADDNTAIQCKYYESTEYNSSVIAPPIRLMLKDFADRVFNNRESYKYTLYGYYSKGHDKLTLPLTVEYLKDKFLIYHEYEKKDNDKKGDEKRIKKTIEVHTALGLTDQHLSDFINLLTIDIHAPSYDEQIKDVLDTIKDIYSCNSFEAEFYYYNNAVSLIKKYSILKGEENRRILPSDFKTRIDNKSILFDIWFSIFKSETIYCKELRARYFPSVMNTSNFDRIFIIEDNGYKINDVVELIVVILNRWSATSIKIKEENRFCPYIYIHGMSSSDLLELKLALRASGYPPMDGYDFHGATFNCESLMRDVNDISFYKLRFINDINVIDDILSRSTRKKEIYQFYINAPIYDYESKQNKVVKIQVKSLEMCKRILK</sequence>
<organism evidence="1 2">
    <name type="scientific">Edwardsiella anguillarum ET080813</name>
    <dbReference type="NCBI Taxonomy" id="667120"/>
    <lineage>
        <taxon>Bacteria</taxon>
        <taxon>Pseudomonadati</taxon>
        <taxon>Pseudomonadota</taxon>
        <taxon>Gammaproteobacteria</taxon>
        <taxon>Enterobacterales</taxon>
        <taxon>Hafniaceae</taxon>
        <taxon>Edwardsiella</taxon>
    </lineage>
</organism>
<dbReference type="GeneID" id="33940172"/>
<reference evidence="1 2" key="1">
    <citation type="journal article" date="2012" name="PLoS ONE">
        <title>Edwardsiella comparative phylogenomics reveal the new intra/inter-species taxonomic relationships, virulence evolution and niche adaptation mechanisms.</title>
        <authorList>
            <person name="Yang M."/>
            <person name="Lv Y."/>
            <person name="Xiao J."/>
            <person name="Wu H."/>
            <person name="Zheng H."/>
            <person name="Liu Q."/>
            <person name="Zhang Y."/>
            <person name="Wang Q."/>
        </authorList>
    </citation>
    <scope>NUCLEOTIDE SEQUENCE [LARGE SCALE GENOMIC DNA]</scope>
    <source>
        <strain evidence="2">080813</strain>
    </source>
</reference>
<evidence type="ECO:0000313" key="2">
    <source>
        <dbReference type="Proteomes" id="UP000028681"/>
    </source>
</evidence>
<name>A0A076LKT9_9GAMM</name>
<dbReference type="HOGENOM" id="CLU_668465_0_0_6"/>
<dbReference type="NCBIfam" id="NF042945">
    <property type="entry name" value="DUF4297_antiphage"/>
    <property type="match status" value="1"/>
</dbReference>
<dbReference type="Proteomes" id="UP000028681">
    <property type="component" value="Chromosome"/>
</dbReference>
<evidence type="ECO:0000313" key="1">
    <source>
        <dbReference type="EMBL" id="AIJ09045.1"/>
    </source>
</evidence>
<gene>
    <name evidence="1" type="ORF">ETEE_2608</name>
</gene>
<dbReference type="RefSeq" id="WP_034165683.1">
    <property type="nucleotide sequence ID" value="NZ_CP006664.1"/>
</dbReference>
<protein>
    <submittedName>
        <fullName evidence="1">Uncharacterized protein</fullName>
    </submittedName>
</protein>
<dbReference type="AlphaFoldDB" id="A0A076LKT9"/>
<dbReference type="KEGG" id="ete:ETEE_2608"/>
<proteinExistence type="predicted"/>
<accession>A0A076LKT9</accession>